<dbReference type="CDD" id="cd11378">
    <property type="entry name" value="DUF296"/>
    <property type="match status" value="1"/>
</dbReference>
<evidence type="ECO:0000259" key="1">
    <source>
        <dbReference type="PROSITE" id="PS51742"/>
    </source>
</evidence>
<reference evidence="2 3" key="1">
    <citation type="journal article" date="2014" name="Genome Announc.">
        <title>Draft Genome Sequences of Two Vibrionaceae Species, Vibrio ponticus C121 and Photobacterium aphoticum C119, Isolated as Coral Reef Microbiota.</title>
        <authorList>
            <person name="Al-saari N."/>
            <person name="Meirelles P.M."/>
            <person name="Mino S."/>
            <person name="Suda W."/>
            <person name="Oshima K."/>
            <person name="Hattori M."/>
            <person name="Ohkuma M."/>
            <person name="Thompson F.L."/>
            <person name="Gomez-Gil B."/>
            <person name="Sawabe T."/>
            <person name="Sawabe T."/>
        </authorList>
    </citation>
    <scope>NUCLEOTIDE SEQUENCE [LARGE SCALE GENOMIC DNA]</scope>
    <source>
        <strain evidence="2 3">JCM 19237</strain>
    </source>
</reference>
<dbReference type="PROSITE" id="PS51742">
    <property type="entry name" value="PPC"/>
    <property type="match status" value="1"/>
</dbReference>
<dbReference type="STRING" id="754436.JCM19237_6470"/>
<dbReference type="eggNOG" id="COG1661">
    <property type="taxonomic scope" value="Bacteria"/>
</dbReference>
<dbReference type="Pfam" id="PF03479">
    <property type="entry name" value="PCC"/>
    <property type="match status" value="1"/>
</dbReference>
<gene>
    <name evidence="2" type="ORF">JCM19237_6470</name>
</gene>
<dbReference type="Proteomes" id="UP000029227">
    <property type="component" value="Unassembled WGS sequence"/>
</dbReference>
<organism evidence="2 3">
    <name type="scientific">Photobacterium aphoticum</name>
    <dbReference type="NCBI Taxonomy" id="754436"/>
    <lineage>
        <taxon>Bacteria</taxon>
        <taxon>Pseudomonadati</taxon>
        <taxon>Pseudomonadota</taxon>
        <taxon>Gammaproteobacteria</taxon>
        <taxon>Vibrionales</taxon>
        <taxon>Vibrionaceae</taxon>
        <taxon>Photobacterium</taxon>
    </lineage>
</organism>
<accession>A0A090QKZ5</accession>
<comment type="caution">
    <text evidence="2">The sequence shown here is derived from an EMBL/GenBank/DDBJ whole genome shotgun (WGS) entry which is preliminary data.</text>
</comment>
<dbReference type="PANTHER" id="PTHR34988:SF1">
    <property type="entry name" value="DNA-BINDING PROTEIN"/>
    <property type="match status" value="1"/>
</dbReference>
<dbReference type="EMBL" id="BBMN01000002">
    <property type="protein sequence ID" value="GAL03576.1"/>
    <property type="molecule type" value="Genomic_DNA"/>
</dbReference>
<dbReference type="PANTHER" id="PTHR34988">
    <property type="entry name" value="PROTEIN, PUTATIVE-RELATED"/>
    <property type="match status" value="1"/>
</dbReference>
<evidence type="ECO:0000313" key="2">
    <source>
        <dbReference type="EMBL" id="GAL03576.1"/>
    </source>
</evidence>
<dbReference type="SUPFAM" id="SSF117856">
    <property type="entry name" value="AF0104/ALDC/Ptd012-like"/>
    <property type="match status" value="1"/>
</dbReference>
<dbReference type="Gene3D" id="3.30.1330.80">
    <property type="entry name" value="Hypothetical protein, similar to alpha- acetolactate decarboxylase, domain 2"/>
    <property type="match status" value="1"/>
</dbReference>
<evidence type="ECO:0000313" key="3">
    <source>
        <dbReference type="Proteomes" id="UP000029227"/>
    </source>
</evidence>
<name>A0A090QKZ5_9GAMM</name>
<sequence>MHSLIPHAFRLTQGQDLKQAILSYVQQHQLQAGSLLSGIGCLSHANIRLADASQVKSLPGPLEIVSLMGTLTPEHVHLHIVVADQHGHVCGGHLMEGSLVSHTAEICLAAYSNLHFHREFDANSGYTELVVSPLS</sequence>
<protein>
    <submittedName>
        <fullName evidence="2">Putative DNA-binding protein</fullName>
    </submittedName>
</protein>
<keyword evidence="2" id="KW-0238">DNA-binding</keyword>
<feature type="domain" description="PPC" evidence="1">
    <location>
        <begin position="1"/>
        <end position="132"/>
    </location>
</feature>
<proteinExistence type="predicted"/>
<dbReference type="AlphaFoldDB" id="A0A090QKZ5"/>
<dbReference type="GO" id="GO:0003677">
    <property type="term" value="F:DNA binding"/>
    <property type="evidence" value="ECO:0007669"/>
    <property type="project" value="UniProtKB-KW"/>
</dbReference>
<dbReference type="InterPro" id="IPR005175">
    <property type="entry name" value="PPC_dom"/>
</dbReference>